<protein>
    <submittedName>
        <fullName evidence="2">Uncharacterized protein</fullName>
    </submittedName>
</protein>
<name>A0AAE0GHR3_9CHLO</name>
<feature type="compositionally biased region" description="Low complexity" evidence="1">
    <location>
        <begin position="137"/>
        <end position="151"/>
    </location>
</feature>
<dbReference type="Proteomes" id="UP001190700">
    <property type="component" value="Unassembled WGS sequence"/>
</dbReference>
<feature type="region of interest" description="Disordered" evidence="1">
    <location>
        <begin position="94"/>
        <end position="113"/>
    </location>
</feature>
<proteinExistence type="predicted"/>
<evidence type="ECO:0000256" key="1">
    <source>
        <dbReference type="SAM" id="MobiDB-lite"/>
    </source>
</evidence>
<organism evidence="2 3">
    <name type="scientific">Cymbomonas tetramitiformis</name>
    <dbReference type="NCBI Taxonomy" id="36881"/>
    <lineage>
        <taxon>Eukaryota</taxon>
        <taxon>Viridiplantae</taxon>
        <taxon>Chlorophyta</taxon>
        <taxon>Pyramimonadophyceae</taxon>
        <taxon>Pyramimonadales</taxon>
        <taxon>Pyramimonadaceae</taxon>
        <taxon>Cymbomonas</taxon>
    </lineage>
</organism>
<gene>
    <name evidence="2" type="ORF">CYMTET_13800</name>
</gene>
<comment type="caution">
    <text evidence="2">The sequence shown here is derived from an EMBL/GenBank/DDBJ whole genome shotgun (WGS) entry which is preliminary data.</text>
</comment>
<evidence type="ECO:0000313" key="2">
    <source>
        <dbReference type="EMBL" id="KAK3278248.1"/>
    </source>
</evidence>
<feature type="region of interest" description="Disordered" evidence="1">
    <location>
        <begin position="128"/>
        <end position="151"/>
    </location>
</feature>
<accession>A0AAE0GHR3</accession>
<sequence length="230" mass="24156">MSDAVSARINYAAIPLMTQVNCPGCRALVNAPVDRPILCPFCKFGISNFFCEYECGFSGNYAAVVAHEEVCPRNRTLFVCGVSFGACIMCPQAQESGPNSTSESSCRSEDSGQMSHLQNHALEAASIPSEQVVSQGTVEGTTTPESTSSTAEHAYVASTAAGSTVPDSAIRKAVLSPAVDIAARNTAQSTTSLLDSSRGQAMHAVATGTVVEKSSKFPKIPRLALEKLRT</sequence>
<keyword evidence="3" id="KW-1185">Reference proteome</keyword>
<reference evidence="2 3" key="1">
    <citation type="journal article" date="2015" name="Genome Biol. Evol.">
        <title>Comparative Genomics of a Bacterivorous Green Alga Reveals Evolutionary Causalities and Consequences of Phago-Mixotrophic Mode of Nutrition.</title>
        <authorList>
            <person name="Burns J.A."/>
            <person name="Paasch A."/>
            <person name="Narechania A."/>
            <person name="Kim E."/>
        </authorList>
    </citation>
    <scope>NUCLEOTIDE SEQUENCE [LARGE SCALE GENOMIC DNA]</scope>
    <source>
        <strain evidence="2 3">PLY_AMNH</strain>
    </source>
</reference>
<dbReference type="AlphaFoldDB" id="A0AAE0GHR3"/>
<dbReference type="EMBL" id="LGRX02005544">
    <property type="protein sequence ID" value="KAK3278248.1"/>
    <property type="molecule type" value="Genomic_DNA"/>
</dbReference>
<evidence type="ECO:0000313" key="3">
    <source>
        <dbReference type="Proteomes" id="UP001190700"/>
    </source>
</evidence>